<gene>
    <name evidence="1" type="ORF">SAMN05216553_11262</name>
</gene>
<name>A0A1G7XK39_9PSEU</name>
<dbReference type="EMBL" id="FNCC01000012">
    <property type="protein sequence ID" value="SDG84537.1"/>
    <property type="molecule type" value="Genomic_DNA"/>
</dbReference>
<dbReference type="SUPFAM" id="SSF51294">
    <property type="entry name" value="Hedgehog/intein (Hint) domain"/>
    <property type="match status" value="1"/>
</dbReference>
<dbReference type="OrthoDB" id="291011at2"/>
<proteinExistence type="predicted"/>
<sequence>MADRSIKRIDEVEVGDLVLAADPGTGESGPREVVATIIREGVKHLVEIETDGGKIIATGGQCRRGDRSIAQVARDFDLTVATAARSSAF</sequence>
<dbReference type="AlphaFoldDB" id="A0A1G7XK39"/>
<accession>A0A1G7XK39</accession>
<protein>
    <submittedName>
        <fullName evidence="1">Uncharacterized protein</fullName>
    </submittedName>
</protein>
<reference evidence="2" key="1">
    <citation type="submission" date="2016-10" db="EMBL/GenBank/DDBJ databases">
        <authorList>
            <person name="Varghese N."/>
            <person name="Submissions S."/>
        </authorList>
    </citation>
    <scope>NUCLEOTIDE SEQUENCE [LARGE SCALE GENOMIC DNA]</scope>
    <source>
        <strain evidence="2">CGMCC 4.3506</strain>
    </source>
</reference>
<dbReference type="STRING" id="200378.SAMN05216553_11262"/>
<evidence type="ECO:0000313" key="2">
    <source>
        <dbReference type="Proteomes" id="UP000199623"/>
    </source>
</evidence>
<evidence type="ECO:0000313" key="1">
    <source>
        <dbReference type="EMBL" id="SDG84537.1"/>
    </source>
</evidence>
<organism evidence="1 2">
    <name type="scientific">Lentzea fradiae</name>
    <dbReference type="NCBI Taxonomy" id="200378"/>
    <lineage>
        <taxon>Bacteria</taxon>
        <taxon>Bacillati</taxon>
        <taxon>Actinomycetota</taxon>
        <taxon>Actinomycetes</taxon>
        <taxon>Pseudonocardiales</taxon>
        <taxon>Pseudonocardiaceae</taxon>
        <taxon>Lentzea</taxon>
    </lineage>
</organism>
<keyword evidence="2" id="KW-1185">Reference proteome</keyword>
<dbReference type="InterPro" id="IPR036844">
    <property type="entry name" value="Hint_dom_sf"/>
</dbReference>
<dbReference type="Proteomes" id="UP000199623">
    <property type="component" value="Unassembled WGS sequence"/>
</dbReference>
<dbReference type="Gene3D" id="2.170.16.10">
    <property type="entry name" value="Hedgehog/Intein (Hint) domain"/>
    <property type="match status" value="1"/>
</dbReference>